<evidence type="ECO:0000313" key="2">
    <source>
        <dbReference type="EMBL" id="OCF25359.1"/>
    </source>
</evidence>
<organism evidence="2">
    <name type="scientific">Kwoniella bestiolae CBS 10118</name>
    <dbReference type="NCBI Taxonomy" id="1296100"/>
    <lineage>
        <taxon>Eukaryota</taxon>
        <taxon>Fungi</taxon>
        <taxon>Dikarya</taxon>
        <taxon>Basidiomycota</taxon>
        <taxon>Agaricomycotina</taxon>
        <taxon>Tremellomycetes</taxon>
        <taxon>Tremellales</taxon>
        <taxon>Cryptococcaceae</taxon>
        <taxon>Kwoniella</taxon>
    </lineage>
</organism>
<evidence type="ECO:0000313" key="4">
    <source>
        <dbReference type="Proteomes" id="UP000092730"/>
    </source>
</evidence>
<dbReference type="EMBL" id="CP144544">
    <property type="protein sequence ID" value="WVW84025.1"/>
    <property type="molecule type" value="Genomic_DNA"/>
</dbReference>
<name>A0A1B9G2W0_9TREE</name>
<feature type="compositionally biased region" description="Polar residues" evidence="1">
    <location>
        <begin position="40"/>
        <end position="56"/>
    </location>
</feature>
<feature type="region of interest" description="Disordered" evidence="1">
    <location>
        <begin position="419"/>
        <end position="451"/>
    </location>
</feature>
<feature type="compositionally biased region" description="Basic and acidic residues" evidence="1">
    <location>
        <begin position="57"/>
        <end position="71"/>
    </location>
</feature>
<dbReference type="EMBL" id="KI894021">
    <property type="protein sequence ID" value="OCF25359.1"/>
    <property type="molecule type" value="Genomic_DNA"/>
</dbReference>
<feature type="region of interest" description="Disordered" evidence="1">
    <location>
        <begin position="594"/>
        <end position="712"/>
    </location>
</feature>
<dbReference type="Proteomes" id="UP000092730">
    <property type="component" value="Chromosome 4"/>
</dbReference>
<dbReference type="GeneID" id="30209577"/>
<accession>A0A1B9G2W0</accession>
<dbReference type="KEGG" id="kbi:30209577"/>
<feature type="compositionally biased region" description="Basic and acidic residues" evidence="1">
    <location>
        <begin position="605"/>
        <end position="632"/>
    </location>
</feature>
<dbReference type="OrthoDB" id="2565292at2759"/>
<dbReference type="RefSeq" id="XP_019046429.1">
    <property type="nucleotide sequence ID" value="XM_019191799.1"/>
</dbReference>
<feature type="compositionally biased region" description="Polar residues" evidence="1">
    <location>
        <begin position="168"/>
        <end position="235"/>
    </location>
</feature>
<sequence>MPITSTRGARNKFYNNLAKEARRLDTLALSTALTPGPSRGGSQFPLTHTTSASRSNSKGEGREPREMRYSNDEDDGGWGRVPTSNRGERPIAVKTNNVFKFPEDTYGDDGWGDRASFRQPHIQSSFTTSNIPPRPHLQDQEGRTTPPARTKVQQWISSSSPSSESKTIRTPSKAQTSTQGDRVSSFQHQSRGTRNTSRSGGENEDSMNYLSTEDIPSTSFRRYGTNPTTETNYQRTYTASGTGDMRSPQGGSGLHHTNPFLGGNLSYRGNDTEETPRMSSAALNTILSDMERTFQAKKREYEEAQRQMDEMRREKERPSFPLPARPPTSFGVNRTNEHDQIIQLRQENILLHQEVSSLHSTLSQAKETINLLNNRLDESRVNPDQLDNMQAEIDKLTKEHSSMNALCLSLDRKLEEEKDKNRKLELDNQSSKAGQSASAKSLQAAESRSKVLEGQLREMEDRERTVVQTKEMWEKRAGAWEMENSTLKSDIASANAKATMAFREKENAIAKYKGKENDNAKLSDKLNLSRREQDALQARLEELIEEKTQLSQQRASEKGDLADRRKLKDELIRERSTSDRLRSERNTLRAQIQKFKIQLSSNPAHTDETSKRKDNGNVELHHPRPTSEEKYKPRFSLSQSDDSIFEPSLGRGDREKKDGGVAEVEVEVIEDDDGVEYQPQKISVEGDKPKDKDTDESTVKIDEVSSKNRKTNDYSHELESILSPRLTFSSIPLVPNKLNTPISKEEVLLFSPTSDYHDTAQTKDSAQNAKDEKVRGVSVSEEERKKWLDRYAGLYTDKDGKDTSTVINENNPSSSPNMEKPKDPFADLDPLDGKLFSPKSTPRSPITAKAKAKTLGESLMDLLGSPSGSL</sequence>
<feature type="compositionally biased region" description="Low complexity" evidence="1">
    <location>
        <begin position="429"/>
        <end position="445"/>
    </location>
</feature>
<gene>
    <name evidence="2" type="ORF">I302_05178</name>
    <name evidence="3" type="ORF">I302_106053</name>
</gene>
<feature type="region of interest" description="Disordered" evidence="1">
    <location>
        <begin position="123"/>
        <end position="235"/>
    </location>
</feature>
<reference evidence="3" key="2">
    <citation type="submission" date="2013-07" db="EMBL/GenBank/DDBJ databases">
        <authorList>
            <consortium name="The Broad Institute Genome Sequencing Platform"/>
            <person name="Cuomo C."/>
            <person name="Litvintseva A."/>
            <person name="Chen Y."/>
            <person name="Heitman J."/>
            <person name="Sun S."/>
            <person name="Springer D."/>
            <person name="Dromer F."/>
            <person name="Young S.K."/>
            <person name="Zeng Q."/>
            <person name="Gargeya S."/>
            <person name="Fitzgerald M."/>
            <person name="Abouelleil A."/>
            <person name="Alvarado L."/>
            <person name="Berlin A.M."/>
            <person name="Chapman S.B."/>
            <person name="Dewar J."/>
            <person name="Goldberg J."/>
            <person name="Griggs A."/>
            <person name="Gujja S."/>
            <person name="Hansen M."/>
            <person name="Howarth C."/>
            <person name="Imamovic A."/>
            <person name="Larimer J."/>
            <person name="McCowan C."/>
            <person name="Murphy C."/>
            <person name="Pearson M."/>
            <person name="Priest M."/>
            <person name="Roberts A."/>
            <person name="Saif S."/>
            <person name="Shea T."/>
            <person name="Sykes S."/>
            <person name="Wortman J."/>
            <person name="Nusbaum C."/>
            <person name="Birren B."/>
        </authorList>
    </citation>
    <scope>NUCLEOTIDE SEQUENCE</scope>
    <source>
        <strain evidence="3">CBS 10118</strain>
    </source>
</reference>
<feature type="region of interest" description="Disordered" evidence="1">
    <location>
        <begin position="311"/>
        <end position="332"/>
    </location>
</feature>
<reference evidence="2" key="1">
    <citation type="submission" date="2013-07" db="EMBL/GenBank/DDBJ databases">
        <title>The Genome Sequence of Cryptococcus bestiolae CBS10118.</title>
        <authorList>
            <consortium name="The Broad Institute Genome Sequencing Platform"/>
            <person name="Cuomo C."/>
            <person name="Litvintseva A."/>
            <person name="Chen Y."/>
            <person name="Heitman J."/>
            <person name="Sun S."/>
            <person name="Springer D."/>
            <person name="Dromer F."/>
            <person name="Young S.K."/>
            <person name="Zeng Q."/>
            <person name="Gargeya S."/>
            <person name="Fitzgerald M."/>
            <person name="Abouelleil A."/>
            <person name="Alvarado L."/>
            <person name="Berlin A.M."/>
            <person name="Chapman S.B."/>
            <person name="Dewar J."/>
            <person name="Goldberg J."/>
            <person name="Griggs A."/>
            <person name="Gujja S."/>
            <person name="Hansen M."/>
            <person name="Howarth C."/>
            <person name="Imamovic A."/>
            <person name="Larimer J."/>
            <person name="McCowan C."/>
            <person name="Murphy C."/>
            <person name="Pearson M."/>
            <person name="Priest M."/>
            <person name="Roberts A."/>
            <person name="Saif S."/>
            <person name="Shea T."/>
            <person name="Sykes S."/>
            <person name="Wortman J."/>
            <person name="Nusbaum C."/>
            <person name="Birren B."/>
        </authorList>
    </citation>
    <scope>NUCLEOTIDE SEQUENCE [LARGE SCALE GENOMIC DNA]</scope>
    <source>
        <strain evidence="2">CBS 10118</strain>
    </source>
</reference>
<dbReference type="VEuPathDB" id="FungiDB:I302_05178"/>
<feature type="compositionally biased region" description="Basic and acidic residues" evidence="1">
    <location>
        <begin position="651"/>
        <end position="660"/>
    </location>
</feature>
<evidence type="ECO:0000256" key="1">
    <source>
        <dbReference type="SAM" id="MobiDB-lite"/>
    </source>
</evidence>
<feature type="compositionally biased region" description="Acidic residues" evidence="1">
    <location>
        <begin position="664"/>
        <end position="675"/>
    </location>
</feature>
<proteinExistence type="predicted"/>
<feature type="region of interest" description="Disordered" evidence="1">
    <location>
        <begin position="31"/>
        <end position="103"/>
    </location>
</feature>
<reference evidence="3" key="4">
    <citation type="submission" date="2024-02" db="EMBL/GenBank/DDBJ databases">
        <title>Comparative genomics of Cryptococcus and Kwoniella reveals pathogenesis evolution and contrasting modes of karyotype evolution via chromosome fusion or intercentromeric recombination.</title>
        <authorList>
            <person name="Coelho M.A."/>
            <person name="David-Palma M."/>
            <person name="Shea T."/>
            <person name="Bowers K."/>
            <person name="McGinley-Smith S."/>
            <person name="Mohammad A.W."/>
            <person name="Gnirke A."/>
            <person name="Yurkov A.M."/>
            <person name="Nowrousian M."/>
            <person name="Sun S."/>
            <person name="Cuomo C.A."/>
            <person name="Heitman J."/>
        </authorList>
    </citation>
    <scope>NUCLEOTIDE SEQUENCE</scope>
    <source>
        <strain evidence="3">CBS 10118</strain>
    </source>
</reference>
<feature type="region of interest" description="Disordered" evidence="1">
    <location>
        <begin position="755"/>
        <end position="777"/>
    </location>
</feature>
<reference evidence="2" key="3">
    <citation type="submission" date="2014-01" db="EMBL/GenBank/DDBJ databases">
        <title>Evolution of pathogenesis and genome organization in the Tremellales.</title>
        <authorList>
            <person name="Cuomo C."/>
            <person name="Litvintseva A."/>
            <person name="Heitman J."/>
            <person name="Chen Y."/>
            <person name="Sun S."/>
            <person name="Springer D."/>
            <person name="Dromer F."/>
            <person name="Young S."/>
            <person name="Zeng Q."/>
            <person name="Chapman S."/>
            <person name="Gujja S."/>
            <person name="Saif S."/>
            <person name="Birren B."/>
        </authorList>
    </citation>
    <scope>NUCLEOTIDE SEQUENCE</scope>
    <source>
        <strain evidence="2">CBS 10118</strain>
    </source>
</reference>
<dbReference type="AlphaFoldDB" id="A0A1B9G2W0"/>
<protein>
    <submittedName>
        <fullName evidence="2">Uncharacterized protein</fullName>
    </submittedName>
</protein>
<feature type="compositionally biased region" description="Basic and acidic residues" evidence="1">
    <location>
        <begin position="684"/>
        <end position="712"/>
    </location>
</feature>
<keyword evidence="4" id="KW-1185">Reference proteome</keyword>
<evidence type="ECO:0000313" key="3">
    <source>
        <dbReference type="EMBL" id="WVW84025.1"/>
    </source>
</evidence>
<feature type="region of interest" description="Disordered" evidence="1">
    <location>
        <begin position="796"/>
        <end position="850"/>
    </location>
</feature>